<proteinExistence type="predicted"/>
<protein>
    <recommendedName>
        <fullName evidence="5">Cilia- and flagella-associated protein 99</fullName>
    </recommendedName>
</protein>
<evidence type="ECO:0008006" key="5">
    <source>
        <dbReference type="Google" id="ProtNLM"/>
    </source>
</evidence>
<dbReference type="PANTHER" id="PTHR34649">
    <property type="entry name" value="CILIA- AND FLAGELLA-ASSOCIATED PROTEIN 99"/>
    <property type="match status" value="1"/>
</dbReference>
<dbReference type="PANTHER" id="PTHR34649:SF1">
    <property type="entry name" value="CILIA- AND FLAGELLA-ASSOCIATED PROTEIN 99"/>
    <property type="match status" value="1"/>
</dbReference>
<comment type="caution">
    <text evidence="3">The sequence shown here is derived from an EMBL/GenBank/DDBJ whole genome shotgun (WGS) entry which is preliminary data.</text>
</comment>
<evidence type="ECO:0000313" key="4">
    <source>
        <dbReference type="Proteomes" id="UP001153269"/>
    </source>
</evidence>
<dbReference type="AlphaFoldDB" id="A0A9N7V989"/>
<evidence type="ECO:0000256" key="1">
    <source>
        <dbReference type="SAM" id="Coils"/>
    </source>
</evidence>
<name>A0A9N7V989_PLEPL</name>
<accession>A0A9N7V989</accession>
<sequence length="601" mass="70352">MLLLRQLKLPLRGCGRLYLVKEGGGRGAGHSKQVNLRRAVLDRNMDAQHKMFILHVVSGCTEYKKLLEVVVNVFYGQNGRWLSIGDRSQFAIICYLTTFVLDDIGLQRFSNIVKSLDIKKMHTFLKLFFTHSPRMDTGRVESYLRCCLWWRNSGSAPAEMAPHIDISHGPACFENVLWESGQENSDQSHDAQEFCLNQPKPRSLPMPELIPQQEKCKPVPNSTYRAPKEMQIIKEIKQENHLKITRVMTQVQKDLDSKLQFNSKHSIKPPSSIKTENSSVKLNNAMKLREKALRNHKQEKELKRVMRLAEGGGEVSSFLQWQKNMREMELHEELAKIEQRRLERHISHKEAAFPPKVIMERNRKASKLKREETAQLMREYAEKRLQEDQELRDLVQQVAEEEKNPSIAKEKLQKFKQSIVREVSEQSQALLRQALEEAQAELSRKFQTILEIRAIESLPHVRFKYFDNTETAGHELLDEMSIVELRLRLAHLKEFRQTEQHKRHEHILEVNQKKKRLDLELETEYLHTRAMAQAAAIRKEKEKKDLEQKIAQEKILAEQKKLEEKEQEQRRLEQIKSSKTRTAEPTTKKTMTAEEISVSRW</sequence>
<gene>
    <name evidence="3" type="ORF">PLEPLA_LOCUS32757</name>
</gene>
<feature type="coiled-coil region" evidence="1">
    <location>
        <begin position="377"/>
        <end position="441"/>
    </location>
</feature>
<feature type="region of interest" description="Disordered" evidence="2">
    <location>
        <begin position="560"/>
        <end position="601"/>
    </location>
</feature>
<evidence type="ECO:0000313" key="3">
    <source>
        <dbReference type="EMBL" id="CAB1445027.1"/>
    </source>
</evidence>
<evidence type="ECO:0000256" key="2">
    <source>
        <dbReference type="SAM" id="MobiDB-lite"/>
    </source>
</evidence>
<reference evidence="3" key="1">
    <citation type="submission" date="2020-03" db="EMBL/GenBank/DDBJ databases">
        <authorList>
            <person name="Weist P."/>
        </authorList>
    </citation>
    <scope>NUCLEOTIDE SEQUENCE</scope>
</reference>
<keyword evidence="4" id="KW-1185">Reference proteome</keyword>
<dbReference type="InterPro" id="IPR039341">
    <property type="entry name" value="CFAP99"/>
</dbReference>
<feature type="compositionally biased region" description="Basic and acidic residues" evidence="2">
    <location>
        <begin position="560"/>
        <end position="576"/>
    </location>
</feature>
<keyword evidence="1" id="KW-0175">Coiled coil</keyword>
<dbReference type="Proteomes" id="UP001153269">
    <property type="component" value="Unassembled WGS sequence"/>
</dbReference>
<organism evidence="3 4">
    <name type="scientific">Pleuronectes platessa</name>
    <name type="common">European plaice</name>
    <dbReference type="NCBI Taxonomy" id="8262"/>
    <lineage>
        <taxon>Eukaryota</taxon>
        <taxon>Metazoa</taxon>
        <taxon>Chordata</taxon>
        <taxon>Craniata</taxon>
        <taxon>Vertebrata</taxon>
        <taxon>Euteleostomi</taxon>
        <taxon>Actinopterygii</taxon>
        <taxon>Neopterygii</taxon>
        <taxon>Teleostei</taxon>
        <taxon>Neoteleostei</taxon>
        <taxon>Acanthomorphata</taxon>
        <taxon>Carangaria</taxon>
        <taxon>Pleuronectiformes</taxon>
        <taxon>Pleuronectoidei</taxon>
        <taxon>Pleuronectidae</taxon>
        <taxon>Pleuronectes</taxon>
    </lineage>
</organism>
<dbReference type="EMBL" id="CADEAL010003535">
    <property type="protein sequence ID" value="CAB1445027.1"/>
    <property type="molecule type" value="Genomic_DNA"/>
</dbReference>